<dbReference type="eggNOG" id="KOG0873">
    <property type="taxonomic scope" value="Eukaryota"/>
</dbReference>
<evidence type="ECO:0000313" key="7">
    <source>
        <dbReference type="Proteomes" id="UP000008181"/>
    </source>
</evidence>
<comment type="subcellular location">
    <subcellularLocation>
        <location evidence="1">Membrane</location>
    </subcellularLocation>
</comment>
<keyword evidence="4" id="KW-0472">Membrane</keyword>
<proteinExistence type="predicted"/>
<dbReference type="GO" id="GO:0016020">
    <property type="term" value="C:membrane"/>
    <property type="evidence" value="ECO:0007669"/>
    <property type="project" value="UniProtKB-SubCell"/>
</dbReference>
<organism evidence="6 7">
    <name type="scientific">Thermothielavioides terrestris (strain ATCC 38088 / NRRL 8126)</name>
    <name type="common">Thielavia terrestris</name>
    <dbReference type="NCBI Taxonomy" id="578455"/>
    <lineage>
        <taxon>Eukaryota</taxon>
        <taxon>Fungi</taxon>
        <taxon>Dikarya</taxon>
        <taxon>Ascomycota</taxon>
        <taxon>Pezizomycotina</taxon>
        <taxon>Sordariomycetes</taxon>
        <taxon>Sordariomycetidae</taxon>
        <taxon>Sordariales</taxon>
        <taxon>Chaetomiaceae</taxon>
        <taxon>Thermothielavioides</taxon>
        <taxon>Thermothielavioides terrestris</taxon>
    </lineage>
</organism>
<feature type="domain" description="Fatty acid hydroxylase" evidence="5">
    <location>
        <begin position="123"/>
        <end position="245"/>
    </location>
</feature>
<dbReference type="GO" id="GO:0016491">
    <property type="term" value="F:oxidoreductase activity"/>
    <property type="evidence" value="ECO:0007669"/>
    <property type="project" value="InterPro"/>
</dbReference>
<keyword evidence="2" id="KW-0812">Transmembrane</keyword>
<protein>
    <recommendedName>
        <fullName evidence="5">Fatty acid hydroxylase domain-containing protein</fullName>
    </recommendedName>
</protein>
<dbReference type="GeneID" id="11518550"/>
<evidence type="ECO:0000256" key="1">
    <source>
        <dbReference type="ARBA" id="ARBA00004370"/>
    </source>
</evidence>
<keyword evidence="3" id="KW-1133">Transmembrane helix</keyword>
<evidence type="ECO:0000256" key="4">
    <source>
        <dbReference type="ARBA" id="ARBA00023136"/>
    </source>
</evidence>
<evidence type="ECO:0000259" key="5">
    <source>
        <dbReference type="Pfam" id="PF04116"/>
    </source>
</evidence>
<dbReference type="KEGG" id="ttt:THITE_2118044"/>
<sequence length="256" mass="28831">MALLEYSIASLWAKTVDTYSPRQIEFWGTLAVQVLFFWVPALSFLALDSLFPAFSARHKIQPAAKQPTRAEITHCAVVVLRNQLQSVASALVLLAISHLRNSPSPFRMPPTLPTAAELARDLPLCLLAREVAFYYTHRLLHTRALYRAVHKTHHEFTAPVALAAQYAHPAEQLLANTLPIVLPPLALRTHVVTMWLFLAAMLLETATVHSGYDFFGGVARAHDRHHERFSVHFGAYGWMDWLHGTGEQERGRVKEE</sequence>
<gene>
    <name evidence="6" type="ORF">THITE_2118044</name>
</gene>
<dbReference type="InterPro" id="IPR006694">
    <property type="entry name" value="Fatty_acid_hydroxylase"/>
</dbReference>
<dbReference type="OrthoDB" id="408954at2759"/>
<dbReference type="EMBL" id="CP003011">
    <property type="protein sequence ID" value="AEO68503.1"/>
    <property type="molecule type" value="Genomic_DNA"/>
</dbReference>
<accession>G2R6M2</accession>
<dbReference type="PANTHER" id="PTHR11863">
    <property type="entry name" value="STEROL DESATURASE"/>
    <property type="match status" value="1"/>
</dbReference>
<keyword evidence="7" id="KW-1185">Reference proteome</keyword>
<dbReference type="Proteomes" id="UP000008181">
    <property type="component" value="Chromosome 3"/>
</dbReference>
<dbReference type="InterPro" id="IPR050307">
    <property type="entry name" value="Sterol_Desaturase_Related"/>
</dbReference>
<dbReference type="Pfam" id="PF04116">
    <property type="entry name" value="FA_hydroxylase"/>
    <property type="match status" value="1"/>
</dbReference>
<dbReference type="GO" id="GO:0005506">
    <property type="term" value="F:iron ion binding"/>
    <property type="evidence" value="ECO:0007669"/>
    <property type="project" value="InterPro"/>
</dbReference>
<name>G2R6M2_THETT</name>
<dbReference type="HOGENOM" id="CLU_047036_1_0_1"/>
<dbReference type="STRING" id="578455.G2R6M2"/>
<evidence type="ECO:0000256" key="3">
    <source>
        <dbReference type="ARBA" id="ARBA00022989"/>
    </source>
</evidence>
<dbReference type="GO" id="GO:0008610">
    <property type="term" value="P:lipid biosynthetic process"/>
    <property type="evidence" value="ECO:0007669"/>
    <property type="project" value="InterPro"/>
</dbReference>
<evidence type="ECO:0000313" key="6">
    <source>
        <dbReference type="EMBL" id="AEO68503.1"/>
    </source>
</evidence>
<dbReference type="AlphaFoldDB" id="G2R6M2"/>
<reference evidence="6 7" key="1">
    <citation type="journal article" date="2011" name="Nat. Biotechnol.">
        <title>Comparative genomic analysis of the thermophilic biomass-degrading fungi Myceliophthora thermophila and Thielavia terrestris.</title>
        <authorList>
            <person name="Berka R.M."/>
            <person name="Grigoriev I.V."/>
            <person name="Otillar R."/>
            <person name="Salamov A."/>
            <person name="Grimwood J."/>
            <person name="Reid I."/>
            <person name="Ishmael N."/>
            <person name="John T."/>
            <person name="Darmond C."/>
            <person name="Moisan M.-C."/>
            <person name="Henrissat B."/>
            <person name="Coutinho P.M."/>
            <person name="Lombard V."/>
            <person name="Natvig D.O."/>
            <person name="Lindquist E."/>
            <person name="Schmutz J."/>
            <person name="Lucas S."/>
            <person name="Harris P."/>
            <person name="Powlowski J."/>
            <person name="Bellemare A."/>
            <person name="Taylor D."/>
            <person name="Butler G."/>
            <person name="de Vries R.P."/>
            <person name="Allijn I.E."/>
            <person name="van den Brink J."/>
            <person name="Ushinsky S."/>
            <person name="Storms R."/>
            <person name="Powell A.J."/>
            <person name="Paulsen I.T."/>
            <person name="Elbourne L.D.H."/>
            <person name="Baker S.E."/>
            <person name="Magnuson J."/>
            <person name="LaBoissiere S."/>
            <person name="Clutterbuck A.J."/>
            <person name="Martinez D."/>
            <person name="Wogulis M."/>
            <person name="de Leon A.L."/>
            <person name="Rey M.W."/>
            <person name="Tsang A."/>
        </authorList>
    </citation>
    <scope>NUCLEOTIDE SEQUENCE [LARGE SCALE GENOMIC DNA]</scope>
    <source>
        <strain evidence="7">ATCC 38088 / NRRL 8126</strain>
    </source>
</reference>
<dbReference type="RefSeq" id="XP_003654839.1">
    <property type="nucleotide sequence ID" value="XM_003654791.1"/>
</dbReference>
<evidence type="ECO:0000256" key="2">
    <source>
        <dbReference type="ARBA" id="ARBA00022692"/>
    </source>
</evidence>